<comment type="cofactor">
    <cofactor evidence="4">
        <name>Mg(2+)</name>
        <dbReference type="ChEBI" id="CHEBI:18420"/>
    </cofactor>
    <text evidence="4">Divalent metal ions. Mg(2+) is the most effective.</text>
</comment>
<dbReference type="Gene3D" id="3.40.50.1000">
    <property type="entry name" value="HAD superfamily/HAD-like"/>
    <property type="match status" value="2"/>
</dbReference>
<feature type="binding site" evidence="4">
    <location>
        <position position="14"/>
    </location>
    <ligand>
        <name>Mg(2+)</name>
        <dbReference type="ChEBI" id="CHEBI:18420"/>
    </ligand>
</feature>
<dbReference type="PANTHER" id="PTHR19288:SF46">
    <property type="entry name" value="HALOACID DEHALOGENASE-LIKE HYDROLASE DOMAIN-CONTAINING PROTEIN 2"/>
    <property type="match status" value="1"/>
</dbReference>
<gene>
    <name evidence="5" type="ORF">H9754_09180</name>
</gene>
<dbReference type="InterPro" id="IPR023214">
    <property type="entry name" value="HAD_sf"/>
</dbReference>
<feature type="active site" description="Proton donor" evidence="2">
    <location>
        <position position="16"/>
    </location>
</feature>
<dbReference type="NCBIfam" id="TIGR01460">
    <property type="entry name" value="HAD-SF-IIA"/>
    <property type="match status" value="1"/>
</dbReference>
<evidence type="ECO:0000256" key="1">
    <source>
        <dbReference type="PIRNR" id="PIRNR000915"/>
    </source>
</evidence>
<organism evidence="5 6">
    <name type="scientific">Candidatus Anaerostipes avistercoris</name>
    <dbReference type="NCBI Taxonomy" id="2838462"/>
    <lineage>
        <taxon>Bacteria</taxon>
        <taxon>Bacillati</taxon>
        <taxon>Bacillota</taxon>
        <taxon>Clostridia</taxon>
        <taxon>Lachnospirales</taxon>
        <taxon>Lachnospiraceae</taxon>
        <taxon>Anaerostipes</taxon>
    </lineage>
</organism>
<evidence type="ECO:0000313" key="5">
    <source>
        <dbReference type="EMBL" id="HJC50722.1"/>
    </source>
</evidence>
<dbReference type="Proteomes" id="UP000823904">
    <property type="component" value="Unassembled WGS sequence"/>
</dbReference>
<comment type="caution">
    <text evidence="5">The sequence shown here is derived from an EMBL/GenBank/DDBJ whole genome shotgun (WGS) entry which is preliminary data.</text>
</comment>
<evidence type="ECO:0000256" key="3">
    <source>
        <dbReference type="PIRSR" id="PIRSR000915-2"/>
    </source>
</evidence>
<dbReference type="GO" id="GO:0046872">
    <property type="term" value="F:metal ion binding"/>
    <property type="evidence" value="ECO:0007669"/>
    <property type="project" value="UniProtKB-KW"/>
</dbReference>
<protein>
    <recommendedName>
        <fullName evidence="1">Acid sugar phosphatase</fullName>
        <ecNumber evidence="1">3.1.3.-</ecNumber>
    </recommendedName>
</protein>
<evidence type="ECO:0000313" key="6">
    <source>
        <dbReference type="Proteomes" id="UP000823904"/>
    </source>
</evidence>
<comment type="similarity">
    <text evidence="1">Belongs to the HAD-like hydrolase superfamily. NagD family.</text>
</comment>
<dbReference type="EC" id="3.1.3.-" evidence="1"/>
<dbReference type="GO" id="GO:0016791">
    <property type="term" value="F:phosphatase activity"/>
    <property type="evidence" value="ECO:0007669"/>
    <property type="project" value="TreeGrafter"/>
</dbReference>
<dbReference type="EMBL" id="DWWD01000036">
    <property type="protein sequence ID" value="HJC50722.1"/>
    <property type="molecule type" value="Genomic_DNA"/>
</dbReference>
<dbReference type="PANTHER" id="PTHR19288">
    <property type="entry name" value="4-NITROPHENYLPHOSPHATASE-RELATED"/>
    <property type="match status" value="1"/>
</dbReference>
<keyword evidence="1 4" id="KW-0460">Magnesium</keyword>
<dbReference type="PIRSF" id="PIRSF000915">
    <property type="entry name" value="PGP-type_phosphatase"/>
    <property type="match status" value="1"/>
</dbReference>
<dbReference type="InterPro" id="IPR006357">
    <property type="entry name" value="HAD-SF_hydro_IIA"/>
</dbReference>
<feature type="binding site" evidence="3">
    <location>
        <position position="186"/>
    </location>
    <ligand>
        <name>substrate</name>
    </ligand>
</feature>
<dbReference type="SUPFAM" id="SSF56784">
    <property type="entry name" value="HAD-like"/>
    <property type="match status" value="1"/>
</dbReference>
<comment type="function">
    <text evidence="1">Catalyzes the dephosphorylation of 2-6 carbon acid sugars in vitro.</text>
</comment>
<keyword evidence="1 4" id="KW-0479">Metal-binding</keyword>
<evidence type="ECO:0000256" key="2">
    <source>
        <dbReference type="PIRSR" id="PIRSR000915-1"/>
    </source>
</evidence>
<evidence type="ECO:0000256" key="4">
    <source>
        <dbReference type="PIRSR" id="PIRSR000915-3"/>
    </source>
</evidence>
<dbReference type="Pfam" id="PF13242">
    <property type="entry name" value="Hydrolase_like"/>
    <property type="match status" value="1"/>
</dbReference>
<proteinExistence type="inferred from homology"/>
<feature type="binding site" evidence="4">
    <location>
        <position position="16"/>
    </location>
    <ligand>
        <name>Mg(2+)</name>
        <dbReference type="ChEBI" id="CHEBI:18420"/>
    </ligand>
</feature>
<feature type="active site" description="Nucleophile" evidence="2">
    <location>
        <position position="14"/>
    </location>
</feature>
<accession>A0A9D2PIT7</accession>
<name>A0A9D2PIT7_9FIRM</name>
<dbReference type="Pfam" id="PF13344">
    <property type="entry name" value="Hydrolase_6"/>
    <property type="match status" value="1"/>
</dbReference>
<dbReference type="InterPro" id="IPR036412">
    <property type="entry name" value="HAD-like_sf"/>
</dbReference>
<dbReference type="GO" id="GO:0005737">
    <property type="term" value="C:cytoplasm"/>
    <property type="evidence" value="ECO:0007669"/>
    <property type="project" value="TreeGrafter"/>
</dbReference>
<reference evidence="5" key="1">
    <citation type="journal article" date="2021" name="PeerJ">
        <title>Extensive microbial diversity within the chicken gut microbiome revealed by metagenomics and culture.</title>
        <authorList>
            <person name="Gilroy R."/>
            <person name="Ravi A."/>
            <person name="Getino M."/>
            <person name="Pursley I."/>
            <person name="Horton D.L."/>
            <person name="Alikhan N.F."/>
            <person name="Baker D."/>
            <person name="Gharbi K."/>
            <person name="Hall N."/>
            <person name="Watson M."/>
            <person name="Adriaenssens E.M."/>
            <person name="Foster-Nyarko E."/>
            <person name="Jarju S."/>
            <person name="Secka A."/>
            <person name="Antonio M."/>
            <person name="Oren A."/>
            <person name="Chaudhuri R.R."/>
            <person name="La Ragione R."/>
            <person name="Hildebrand F."/>
            <person name="Pallen M.J."/>
        </authorList>
    </citation>
    <scope>NUCLEOTIDE SEQUENCE</scope>
    <source>
        <strain evidence="5">ChiSjej3B21-8574</strain>
    </source>
</reference>
<keyword evidence="5" id="KW-0378">Hydrolase</keyword>
<reference evidence="5" key="2">
    <citation type="submission" date="2021-04" db="EMBL/GenBank/DDBJ databases">
        <authorList>
            <person name="Gilroy R."/>
        </authorList>
    </citation>
    <scope>NUCLEOTIDE SEQUENCE</scope>
    <source>
        <strain evidence="5">ChiSjej3B21-8574</strain>
    </source>
</reference>
<sequence>MKDTIRQIKSFILDMDGTIYLGNELFDYTLDFLRTVEETGRKYYFFTNNSSRSQQAYIDKLAAMGIKIRPEQMMISSHVMIQYLKKYHPDESLYVVGTPSLLREFEAYDMPLTEIDPDIVILGFDTTLTYEKMSKACHYVRNGCTYYGINPDWNCPIEGGDFIPDCGSMAKMIEASTGRFPEFFGKPSKHTLDYIIEETGCAPEEIAIVGDRLYTDIAVADGSPVTSILVLSGESTMKDVEKSDVKPDMIVDSLKNITELMKEAGE</sequence>
<feature type="binding site" evidence="4">
    <location>
        <position position="211"/>
    </location>
    <ligand>
        <name>Mg(2+)</name>
        <dbReference type="ChEBI" id="CHEBI:18420"/>
    </ligand>
</feature>
<dbReference type="AlphaFoldDB" id="A0A9D2PIT7"/>